<keyword evidence="8" id="KW-1185">Reference proteome</keyword>
<dbReference type="Pfam" id="PF00642">
    <property type="entry name" value="zf-CCCH"/>
    <property type="match status" value="2"/>
</dbReference>
<dbReference type="Proteomes" id="UP000603453">
    <property type="component" value="Unassembled WGS sequence"/>
</dbReference>
<evidence type="ECO:0000313" key="7">
    <source>
        <dbReference type="EMBL" id="KAG2199705.1"/>
    </source>
</evidence>
<dbReference type="FunFam" id="4.10.1000.10:FF:000018">
    <property type="entry name" value="Zinc finger protein"/>
    <property type="match status" value="1"/>
</dbReference>
<keyword evidence="4 5" id="KW-0862">Zinc</keyword>
<evidence type="ECO:0000256" key="1">
    <source>
        <dbReference type="ARBA" id="ARBA00022723"/>
    </source>
</evidence>
<dbReference type="EMBL" id="JAEPRD010000092">
    <property type="protein sequence ID" value="KAG2199705.1"/>
    <property type="molecule type" value="Genomic_DNA"/>
</dbReference>
<feature type="zinc finger region" description="C3H1-type" evidence="5">
    <location>
        <begin position="92"/>
        <end position="120"/>
    </location>
</feature>
<evidence type="ECO:0000256" key="2">
    <source>
        <dbReference type="ARBA" id="ARBA00022737"/>
    </source>
</evidence>
<feature type="domain" description="C3H1-type" evidence="6">
    <location>
        <begin position="92"/>
        <end position="120"/>
    </location>
</feature>
<dbReference type="Gene3D" id="4.10.1000.10">
    <property type="entry name" value="Zinc finger, CCCH-type"/>
    <property type="match status" value="2"/>
</dbReference>
<dbReference type="SUPFAM" id="SSF90229">
    <property type="entry name" value="CCCH zinc finger"/>
    <property type="match status" value="2"/>
</dbReference>
<protein>
    <recommendedName>
        <fullName evidence="6">C3H1-type domain-containing protein</fullName>
    </recommendedName>
</protein>
<feature type="domain" description="C3H1-type" evidence="6">
    <location>
        <begin position="54"/>
        <end position="82"/>
    </location>
</feature>
<keyword evidence="1 5" id="KW-0479">Metal-binding</keyword>
<keyword evidence="3 5" id="KW-0863">Zinc-finger</keyword>
<keyword evidence="2" id="KW-0677">Repeat</keyword>
<reference evidence="7" key="1">
    <citation type="submission" date="2020-12" db="EMBL/GenBank/DDBJ databases">
        <title>Metabolic potential, ecology and presence of endohyphal bacteria is reflected in genomic diversity of Mucoromycotina.</title>
        <authorList>
            <person name="Muszewska A."/>
            <person name="Okrasinska A."/>
            <person name="Steczkiewicz K."/>
            <person name="Drgas O."/>
            <person name="Orlowska M."/>
            <person name="Perlinska-Lenart U."/>
            <person name="Aleksandrzak-Piekarczyk T."/>
            <person name="Szatraj K."/>
            <person name="Zielenkiewicz U."/>
            <person name="Pilsyk S."/>
            <person name="Malc E."/>
            <person name="Mieczkowski P."/>
            <person name="Kruszewska J.S."/>
            <person name="Biernat P."/>
            <person name="Pawlowska J."/>
        </authorList>
    </citation>
    <scope>NUCLEOTIDE SEQUENCE</scope>
    <source>
        <strain evidence="7">WA0000017839</strain>
    </source>
</reference>
<dbReference type="SMART" id="SM00356">
    <property type="entry name" value="ZnF_C3H1"/>
    <property type="match status" value="2"/>
</dbReference>
<feature type="zinc finger region" description="C3H1-type" evidence="5">
    <location>
        <begin position="54"/>
        <end position="82"/>
    </location>
</feature>
<comment type="caution">
    <text evidence="7">The sequence shown here is derived from an EMBL/GenBank/DDBJ whole genome shotgun (WGS) entry which is preliminary data.</text>
</comment>
<evidence type="ECO:0000256" key="4">
    <source>
        <dbReference type="ARBA" id="ARBA00022833"/>
    </source>
</evidence>
<name>A0A8H7QWR4_9FUNG</name>
<evidence type="ECO:0000256" key="3">
    <source>
        <dbReference type="ARBA" id="ARBA00022771"/>
    </source>
</evidence>
<proteinExistence type="predicted"/>
<organism evidence="7 8">
    <name type="scientific">Mucor saturninus</name>
    <dbReference type="NCBI Taxonomy" id="64648"/>
    <lineage>
        <taxon>Eukaryota</taxon>
        <taxon>Fungi</taxon>
        <taxon>Fungi incertae sedis</taxon>
        <taxon>Mucoromycota</taxon>
        <taxon>Mucoromycotina</taxon>
        <taxon>Mucoromycetes</taxon>
        <taxon>Mucorales</taxon>
        <taxon>Mucorineae</taxon>
        <taxon>Mucoraceae</taxon>
        <taxon>Mucor</taxon>
    </lineage>
</organism>
<dbReference type="GO" id="GO:0010468">
    <property type="term" value="P:regulation of gene expression"/>
    <property type="evidence" value="ECO:0007669"/>
    <property type="project" value="UniProtKB-ARBA"/>
</dbReference>
<gene>
    <name evidence="7" type="ORF">INT47_012841</name>
</gene>
<dbReference type="AlphaFoldDB" id="A0A8H7QWR4"/>
<sequence>MYNNSNIMHCNPSNWVIQQHLYVPQQQFNQHQQIISPHQITESPNKLKHKDVVLYKTESCRNWTELGHCRYGKKCRYAHGSEELRKVPRHTRYKTQICRSYHMDGSCPYGIRCTFVHDSDIQPREKMTGSADRLIVRRNSLGSHDDEASQSGSSSGDESLAGEFITQTTYRHHQFQKTMMKHQQQSIETMYNNVFLNSKSTMWM</sequence>
<evidence type="ECO:0000259" key="6">
    <source>
        <dbReference type="PROSITE" id="PS50103"/>
    </source>
</evidence>
<dbReference type="InterPro" id="IPR000571">
    <property type="entry name" value="Znf_CCCH"/>
</dbReference>
<evidence type="ECO:0000313" key="8">
    <source>
        <dbReference type="Proteomes" id="UP000603453"/>
    </source>
</evidence>
<dbReference type="PROSITE" id="PS50103">
    <property type="entry name" value="ZF_C3H1"/>
    <property type="match status" value="2"/>
</dbReference>
<accession>A0A8H7QWR4</accession>
<dbReference type="FunFam" id="4.10.1000.10:FF:000001">
    <property type="entry name" value="zinc finger CCCH domain-containing protein 15-like"/>
    <property type="match status" value="1"/>
</dbReference>
<dbReference type="PANTHER" id="PTHR12547:SF18">
    <property type="entry name" value="PROTEIN TIS11"/>
    <property type="match status" value="1"/>
</dbReference>
<dbReference type="GO" id="GO:0008270">
    <property type="term" value="F:zinc ion binding"/>
    <property type="evidence" value="ECO:0007669"/>
    <property type="project" value="UniProtKB-KW"/>
</dbReference>
<dbReference type="InterPro" id="IPR045877">
    <property type="entry name" value="ZFP36-like"/>
</dbReference>
<dbReference type="GO" id="GO:0003729">
    <property type="term" value="F:mRNA binding"/>
    <property type="evidence" value="ECO:0007669"/>
    <property type="project" value="InterPro"/>
</dbReference>
<evidence type="ECO:0000256" key="5">
    <source>
        <dbReference type="PROSITE-ProRule" id="PRU00723"/>
    </source>
</evidence>
<dbReference type="OrthoDB" id="410307at2759"/>
<dbReference type="PANTHER" id="PTHR12547">
    <property type="entry name" value="CCCH ZINC FINGER/TIS11-RELATED"/>
    <property type="match status" value="1"/>
</dbReference>
<dbReference type="InterPro" id="IPR036855">
    <property type="entry name" value="Znf_CCCH_sf"/>
</dbReference>